<sequence>MSTGSQPRSSTLASDSVSMGLQENSPHYIASPEGEGMGAVQATPFAALNQGGLPLPARVHSSNRFGLRPPPPSQSGQQNFLPLLDLPAVNVRLIESPTTAPENTPVPSTGASDRAVPQQNLPSIEEVLQRLPDLSSDVSSATTTTLADPGPLLDDEEVLLNSSPILLSSPTLNSRSSTPLSQHGVREHTDWQEDIEADLDRALARLANLARDDHEQDRSMSVEEHYTRRLDRAIERQRTRYTYLQRAKSTITTLLIHRAKLRSLLEAIASEVLHNNTEVVEIVAELIAELDHEDI</sequence>
<proteinExistence type="predicted"/>
<protein>
    <submittedName>
        <fullName evidence="2">Uncharacterized protein</fullName>
    </submittedName>
</protein>
<reference evidence="2" key="1">
    <citation type="submission" date="2016-08" db="EMBL/GenBank/DDBJ databases">
        <authorList>
            <person name="Yan J."/>
        </authorList>
    </citation>
    <scope>NUCLEOTIDE SEQUENCE</scope>
    <source>
        <strain evidence="2">CSS-01s</strain>
    </source>
</reference>
<organism evidence="2 3">
    <name type="scientific">Lasiodiplodia theobromae</name>
    <dbReference type="NCBI Taxonomy" id="45133"/>
    <lineage>
        <taxon>Eukaryota</taxon>
        <taxon>Fungi</taxon>
        <taxon>Dikarya</taxon>
        <taxon>Ascomycota</taxon>
        <taxon>Pezizomycotina</taxon>
        <taxon>Dothideomycetes</taxon>
        <taxon>Dothideomycetes incertae sedis</taxon>
        <taxon>Botryosphaeriales</taxon>
        <taxon>Botryosphaeriaceae</taxon>
        <taxon>Lasiodiplodia</taxon>
    </lineage>
</organism>
<dbReference type="AlphaFoldDB" id="A0A8H7IT53"/>
<dbReference type="Proteomes" id="UP000627934">
    <property type="component" value="Unassembled WGS sequence"/>
</dbReference>
<evidence type="ECO:0000256" key="1">
    <source>
        <dbReference type="SAM" id="MobiDB-lite"/>
    </source>
</evidence>
<feature type="region of interest" description="Disordered" evidence="1">
    <location>
        <begin position="97"/>
        <end position="116"/>
    </location>
</feature>
<reference evidence="2" key="2">
    <citation type="journal article" date="2018" name="DNA Res.">
        <title>Comparative genome and transcriptome analyses reveal adaptations to opportunistic infections in woody plant degrading pathogens of Botryosphaeriaceae.</title>
        <authorList>
            <person name="Yan J.Y."/>
            <person name="Zhao W.S."/>
            <person name="Chen Z."/>
            <person name="Xing Q.K."/>
            <person name="Zhang W."/>
            <person name="Chethana K.W.T."/>
            <person name="Xue M.F."/>
            <person name="Xu J.P."/>
            <person name="Phillips A.J.L."/>
            <person name="Wang Y."/>
            <person name="Liu J.H."/>
            <person name="Liu M."/>
            <person name="Zhou Y."/>
            <person name="Jayawardena R.S."/>
            <person name="Manawasinghe I.S."/>
            <person name="Huang J.B."/>
            <person name="Qiao G.H."/>
            <person name="Fu C.Y."/>
            <person name="Guo F.F."/>
            <person name="Dissanayake A.J."/>
            <person name="Peng Y.L."/>
            <person name="Hyde K.D."/>
            <person name="Li X.H."/>
        </authorList>
    </citation>
    <scope>NUCLEOTIDE SEQUENCE</scope>
    <source>
        <strain evidence="2">CSS-01s</strain>
    </source>
</reference>
<evidence type="ECO:0000313" key="3">
    <source>
        <dbReference type="Proteomes" id="UP000627934"/>
    </source>
</evidence>
<dbReference type="EMBL" id="MDYX01000041">
    <property type="protein sequence ID" value="KAF9630775.1"/>
    <property type="molecule type" value="Genomic_DNA"/>
</dbReference>
<comment type="caution">
    <text evidence="2">The sequence shown here is derived from an EMBL/GenBank/DDBJ whole genome shotgun (WGS) entry which is preliminary data.</text>
</comment>
<accession>A0A8H7IT53</accession>
<feature type="compositionally biased region" description="Polar residues" evidence="1">
    <location>
        <begin position="1"/>
        <end position="25"/>
    </location>
</feature>
<feature type="region of interest" description="Disordered" evidence="1">
    <location>
        <begin position="1"/>
        <end position="75"/>
    </location>
</feature>
<name>A0A8H7IT53_9PEZI</name>
<gene>
    <name evidence="2" type="ORF">BFW01_g1337</name>
</gene>
<evidence type="ECO:0000313" key="2">
    <source>
        <dbReference type="EMBL" id="KAF9630775.1"/>
    </source>
</evidence>